<dbReference type="Pfam" id="PF10592">
    <property type="entry name" value="AIPR"/>
    <property type="match status" value="1"/>
</dbReference>
<keyword evidence="3" id="KW-1185">Reference proteome</keyword>
<dbReference type="Proteomes" id="UP000199412">
    <property type="component" value="Unassembled WGS sequence"/>
</dbReference>
<evidence type="ECO:0000313" key="2">
    <source>
        <dbReference type="EMBL" id="SDE99411.1"/>
    </source>
</evidence>
<dbReference type="STRING" id="69960.SAMN05421720_1211"/>
<organism evidence="2 3">
    <name type="scientific">Rhodospira trueperi</name>
    <dbReference type="NCBI Taxonomy" id="69960"/>
    <lineage>
        <taxon>Bacteria</taxon>
        <taxon>Pseudomonadati</taxon>
        <taxon>Pseudomonadota</taxon>
        <taxon>Alphaproteobacteria</taxon>
        <taxon>Rhodospirillales</taxon>
        <taxon>Rhodospirillaceae</taxon>
        <taxon>Rhodospira</taxon>
    </lineage>
</organism>
<feature type="domain" description="Abortive phage infection protein C-terminal" evidence="1">
    <location>
        <begin position="243"/>
        <end position="521"/>
    </location>
</feature>
<evidence type="ECO:0000313" key="3">
    <source>
        <dbReference type="Proteomes" id="UP000199412"/>
    </source>
</evidence>
<gene>
    <name evidence="2" type="ORF">SAMN05421720_1211</name>
</gene>
<dbReference type="EMBL" id="FNAP01000021">
    <property type="protein sequence ID" value="SDE99411.1"/>
    <property type="molecule type" value="Genomic_DNA"/>
</dbReference>
<accession>A0A1G7HGD2</accession>
<evidence type="ECO:0000259" key="1">
    <source>
        <dbReference type="Pfam" id="PF10592"/>
    </source>
</evidence>
<protein>
    <submittedName>
        <fullName evidence="2">AIPR protein</fullName>
    </submittedName>
</protein>
<name>A0A1G7HGD2_9PROT</name>
<dbReference type="AlphaFoldDB" id="A0A1G7HGD2"/>
<proteinExistence type="predicted"/>
<sequence>MIMTEINAVEWDLVNARVLQKRGDSSIATASISFLQIVLSEFFPDLGGDFSEIITDGSNDRGVDAIHIVEGTDSAEIYIFQSKYRESLKSCSKTINDSDLHKVRVFLEDLFEKSDELRQCANFGLREAVLRIWGAHEEGKICRYNIVFCSNGSGFSESASSIVRSIETRYPNVTIDYFGGKQLVNDIFLSAPKKENGILRVISNEIFERTDGDIRGVVASVEAASFIDLIKNPDGSGVKKHIFDENLRVFLGAKGGYNTSIISTASADETRHLFWYLNNGITITCKNFSYNKGHSSPTIRLNDFQIVNGAQTSHSLIEASRLVDSDLHNVVLMIKIFATDRKDITEKVAVATNSQARIQSRDLRVNQPILRALEESFLIRGYFFERKRNMHADKPSKKRIDALKMGQIILSFDLEEPDKARTESDTIFDDRFRTIFHEGVNVDRLVKLFELYSIIENFRDIFVEENGSRPESGDNNRYLVYGHWFVLYACRLILKCNNKSDIPTGDSAKSLVRDAIQKVANACKQNKSVAHYQVFRSPKTKDKIMAEIFAKQADFFDLLRT</sequence>
<dbReference type="InterPro" id="IPR018891">
    <property type="entry name" value="AIPR_C"/>
</dbReference>
<reference evidence="2 3" key="1">
    <citation type="submission" date="2016-10" db="EMBL/GenBank/DDBJ databases">
        <authorList>
            <person name="de Groot N.N."/>
        </authorList>
    </citation>
    <scope>NUCLEOTIDE SEQUENCE [LARGE SCALE GENOMIC DNA]</scope>
    <source>
        <strain evidence="2 3">ATCC 700224</strain>
    </source>
</reference>